<keyword evidence="6" id="KW-0597">Phosphoprotein</keyword>
<dbReference type="Gene3D" id="1.20.190.50">
    <property type="match status" value="1"/>
</dbReference>
<dbReference type="Proteomes" id="UP000001593">
    <property type="component" value="Unassembled WGS sequence"/>
</dbReference>
<evidence type="ECO:0000256" key="9">
    <source>
        <dbReference type="ARBA" id="ARBA00022927"/>
    </source>
</evidence>
<evidence type="ECO:0000313" key="20">
    <source>
        <dbReference type="Proteomes" id="UP000001593"/>
    </source>
</evidence>
<dbReference type="GO" id="GO:0006406">
    <property type="term" value="P:mRNA export from nucleus"/>
    <property type="evidence" value="ECO:0000318"/>
    <property type="project" value="GO_Central"/>
</dbReference>
<evidence type="ECO:0000256" key="1">
    <source>
        <dbReference type="ARBA" id="ARBA00004629"/>
    </source>
</evidence>
<dbReference type="InterPro" id="IPR007252">
    <property type="entry name" value="Nup84/Nup107"/>
</dbReference>
<comment type="subunit">
    <text evidence="17">Part of the nuclear pore complex (NPC). Forms part of the Nup160 subcomplex in the nuclear pore which is composed of NUP160, NUP133, NUP107 and Nup96; this complex plays a role in RNA export and in tethering Nup98 and NUP153 to the nucleus. Does not interact with TPR. Interacts with ZNF106.</text>
</comment>
<dbReference type="PhylomeDB" id="A7RLJ0"/>
<dbReference type="HOGENOM" id="CLU_012944_1_0_1"/>
<keyword evidence="7" id="KW-0509">mRNA transport</keyword>
<dbReference type="AlphaFoldDB" id="A7RLJ0"/>
<proteinExistence type="inferred from homology"/>
<dbReference type="GO" id="GO:0031080">
    <property type="term" value="C:nuclear pore outer ring"/>
    <property type="evidence" value="ECO:0000318"/>
    <property type="project" value="GO_Central"/>
</dbReference>
<evidence type="ECO:0000256" key="3">
    <source>
        <dbReference type="ARBA" id="ARBA00022448"/>
    </source>
</evidence>
<sequence length="689" mass="79891">MSVVRKNWSEKMIVNSLYERDSSVRQSQLVVDWLEHNAEHWMEVVLQMDNMEYCSESVCWENTLHELQHGRSRPGSLRPIVSEMDPDAPVRQRRPLADLDMEDEARLLRYLFVCIRAGKFEEAQRLCIESGQSWRAATLEGWKLYHDSNMEGVVDNGKLQEIEGNPNRDIWKAMTWNMASEDKFSLYEKAMYAVYCGNLTQLLPAGNSWEDYLWAYYKVMVDVRVEQELRLNSRKDRPLEPLPSAYWDQVLTPEKVFAELKACPNETIRRSAELPHHVIQTCIILNDIDGLLEIMNKWLNGDEKPSNHMLRFMAHFVLFLRSAGLQTNDEICYSILKAYVQCLIDDHQVPLVATYTATLPQDLQVQTYAYFLEEIVDRKERQKCLEYAEAAHLDIPMITKTVVENIRGKDFQIDRKLSPALEAATSDEDRKKIEAIEWLVFDPSQRAEALKQSNAVMRCFIAYRKHAAARDVFEKIPPDSIDIIYRQWQLKADMSALPPEGENAIREYLCIRAYLSAHDAFNDWFEHFHAAPAPPSSKTHGNFTEKVAHEHRQQNYQAELTRWQNTLDIHTKATLERIYNVLLFPDGGWMVDQSVESEPDTSRLQQMKLLRELCLPALCFILHKVYQSTGQYRECVELANIVASEQYGLYKVFSKDELQKILSAIRESSLAILKNSMDPLGYDSSSVKP</sequence>
<evidence type="ECO:0000256" key="18">
    <source>
        <dbReference type="RuleBase" id="RU365072"/>
    </source>
</evidence>
<dbReference type="GO" id="GO:0006606">
    <property type="term" value="P:protein import into nucleus"/>
    <property type="evidence" value="ECO:0000318"/>
    <property type="project" value="GO_Central"/>
</dbReference>
<keyword evidence="3 18" id="KW-0813">Transport</keyword>
<keyword evidence="4" id="KW-0158">Chromosome</keyword>
<organism evidence="19 20">
    <name type="scientific">Nematostella vectensis</name>
    <name type="common">Starlet sea anemone</name>
    <dbReference type="NCBI Taxonomy" id="45351"/>
    <lineage>
        <taxon>Eukaryota</taxon>
        <taxon>Metazoa</taxon>
        <taxon>Cnidaria</taxon>
        <taxon>Anthozoa</taxon>
        <taxon>Hexacorallia</taxon>
        <taxon>Actiniaria</taxon>
        <taxon>Edwardsiidae</taxon>
        <taxon>Nematostella</taxon>
    </lineage>
</organism>
<dbReference type="PANTHER" id="PTHR13003:SF2">
    <property type="entry name" value="NUCLEAR PORE COMPLEX PROTEIN NUP107"/>
    <property type="match status" value="1"/>
</dbReference>
<protein>
    <recommendedName>
        <fullName evidence="18">Nuclear pore complex protein</fullName>
    </recommendedName>
</protein>
<comment type="similarity">
    <text evidence="2 18">Belongs to the nucleoporin Nup84/Nup107 family.</text>
</comment>
<keyword evidence="10" id="KW-0007">Acetylation</keyword>
<evidence type="ECO:0000256" key="14">
    <source>
        <dbReference type="ARBA" id="ARBA00023242"/>
    </source>
</evidence>
<keyword evidence="15" id="KW-0137">Centromere</keyword>
<dbReference type="OMA" id="MAHIVLF"/>
<evidence type="ECO:0000256" key="10">
    <source>
        <dbReference type="ARBA" id="ARBA00022990"/>
    </source>
</evidence>
<evidence type="ECO:0000256" key="15">
    <source>
        <dbReference type="ARBA" id="ARBA00023328"/>
    </source>
</evidence>
<keyword evidence="11 18" id="KW-0811">Translocation</keyword>
<keyword evidence="14 18" id="KW-0539">Nucleus</keyword>
<keyword evidence="5" id="KW-0488">Methylation</keyword>
<evidence type="ECO:0000256" key="16">
    <source>
        <dbReference type="ARBA" id="ARBA00056880"/>
    </source>
</evidence>
<comment type="function">
    <text evidence="16">Plays a role in the nuclear pore complex (NPC) assembly and/or maintenance. Required for the assembly of peripheral proteins into the NPC. May anchor NUP62 to the NPC. Involved in nephrogenesis.</text>
</comment>
<keyword evidence="9" id="KW-0653">Protein transport</keyword>
<evidence type="ECO:0000256" key="13">
    <source>
        <dbReference type="ARBA" id="ARBA00023136"/>
    </source>
</evidence>
<dbReference type="STRING" id="45351.A7RLJ0"/>
<evidence type="ECO:0000256" key="2">
    <source>
        <dbReference type="ARBA" id="ARBA00009510"/>
    </source>
</evidence>
<dbReference type="OrthoDB" id="3098at2759"/>
<dbReference type="KEGG" id="nve:5519808"/>
<keyword evidence="20" id="KW-1185">Reference proteome</keyword>
<dbReference type="GO" id="GO:0017056">
    <property type="term" value="F:structural constituent of nuclear pore"/>
    <property type="evidence" value="ECO:0000318"/>
    <property type="project" value="GO_Central"/>
</dbReference>
<evidence type="ECO:0000256" key="17">
    <source>
        <dbReference type="ARBA" id="ARBA00063956"/>
    </source>
</evidence>
<dbReference type="EMBL" id="DS469518">
    <property type="protein sequence ID" value="EDO47614.1"/>
    <property type="molecule type" value="Genomic_DNA"/>
</dbReference>
<comment type="subcellular location">
    <subcellularLocation>
        <location evidence="1">Chromosome</location>
        <location evidence="1">Centromere</location>
        <location evidence="1">Kinetochore</location>
    </subcellularLocation>
    <subcellularLocation>
        <location evidence="18">Nucleus</location>
        <location evidence="18">Nuclear pore complex</location>
    </subcellularLocation>
    <subcellularLocation>
        <location evidence="18">Nucleus membrane</location>
    </subcellularLocation>
</comment>
<dbReference type="FunFam" id="1.10.3450.20:FF:000001">
    <property type="entry name" value="Nuclear pore complex protein"/>
    <property type="match status" value="1"/>
</dbReference>
<dbReference type="PANTHER" id="PTHR13003">
    <property type="entry name" value="NUP107-RELATED"/>
    <property type="match status" value="1"/>
</dbReference>
<gene>
    <name evidence="19" type="ORF">NEMVEDRAFT_v1g160160</name>
</gene>
<evidence type="ECO:0000256" key="7">
    <source>
        <dbReference type="ARBA" id="ARBA00022816"/>
    </source>
</evidence>
<keyword evidence="13 18" id="KW-0472">Membrane</keyword>
<evidence type="ECO:0000256" key="6">
    <source>
        <dbReference type="ARBA" id="ARBA00022553"/>
    </source>
</evidence>
<comment type="function">
    <text evidence="18">Functions as a component of the nuclear pore complex (NPC).</text>
</comment>
<dbReference type="FunFam" id="1.20.190.50:FF:000001">
    <property type="entry name" value="Nuclear pore complex protein"/>
    <property type="match status" value="1"/>
</dbReference>
<accession>A7RLJ0</accession>
<dbReference type="Pfam" id="PF04121">
    <property type="entry name" value="Nup84_Nup100"/>
    <property type="match status" value="1"/>
</dbReference>
<evidence type="ECO:0000256" key="8">
    <source>
        <dbReference type="ARBA" id="ARBA00022838"/>
    </source>
</evidence>
<keyword evidence="8" id="KW-0995">Kinetochore</keyword>
<dbReference type="GO" id="GO:0000973">
    <property type="term" value="P:post-transcriptional tethering of RNA polymerase II gene DNA at nuclear periphery"/>
    <property type="evidence" value="ECO:0000318"/>
    <property type="project" value="GO_Central"/>
</dbReference>
<dbReference type="GO" id="GO:0031965">
    <property type="term" value="C:nuclear membrane"/>
    <property type="evidence" value="ECO:0007669"/>
    <property type="project" value="UniProtKB-SubCell"/>
</dbReference>
<dbReference type="Gene3D" id="1.10.3450.20">
    <property type="match status" value="1"/>
</dbReference>
<evidence type="ECO:0000256" key="4">
    <source>
        <dbReference type="ARBA" id="ARBA00022454"/>
    </source>
</evidence>
<evidence type="ECO:0000256" key="5">
    <source>
        <dbReference type="ARBA" id="ARBA00022481"/>
    </source>
</evidence>
<dbReference type="eggNOG" id="KOG1964">
    <property type="taxonomic scope" value="Eukaryota"/>
</dbReference>
<evidence type="ECO:0000256" key="12">
    <source>
        <dbReference type="ARBA" id="ARBA00023132"/>
    </source>
</evidence>
<name>A7RLJ0_NEMVE</name>
<keyword evidence="12 18" id="KW-0906">Nuclear pore complex</keyword>
<dbReference type="GO" id="GO:0000776">
    <property type="term" value="C:kinetochore"/>
    <property type="evidence" value="ECO:0007669"/>
    <property type="project" value="UniProtKB-KW"/>
</dbReference>
<dbReference type="InParanoid" id="A7RLJ0"/>
<evidence type="ECO:0000313" key="19">
    <source>
        <dbReference type="EMBL" id="EDO47614.1"/>
    </source>
</evidence>
<reference evidence="19 20" key="1">
    <citation type="journal article" date="2007" name="Science">
        <title>Sea anemone genome reveals ancestral eumetazoan gene repertoire and genomic organization.</title>
        <authorList>
            <person name="Putnam N.H."/>
            <person name="Srivastava M."/>
            <person name="Hellsten U."/>
            <person name="Dirks B."/>
            <person name="Chapman J."/>
            <person name="Salamov A."/>
            <person name="Terry A."/>
            <person name="Shapiro H."/>
            <person name="Lindquist E."/>
            <person name="Kapitonov V.V."/>
            <person name="Jurka J."/>
            <person name="Genikhovich G."/>
            <person name="Grigoriev I.V."/>
            <person name="Lucas S.M."/>
            <person name="Steele R.E."/>
            <person name="Finnerty J.R."/>
            <person name="Technau U."/>
            <person name="Martindale M.Q."/>
            <person name="Rokhsar D.S."/>
        </authorList>
    </citation>
    <scope>NUCLEOTIDE SEQUENCE [LARGE SCALE GENOMIC DNA]</scope>
    <source>
        <strain evidence="20">CH2 X CH6</strain>
    </source>
</reference>
<evidence type="ECO:0000256" key="11">
    <source>
        <dbReference type="ARBA" id="ARBA00023010"/>
    </source>
</evidence>